<dbReference type="GO" id="GO:0000166">
    <property type="term" value="F:nucleotide binding"/>
    <property type="evidence" value="ECO:0007669"/>
    <property type="project" value="UniProtKB-KW"/>
</dbReference>
<keyword evidence="3" id="KW-0819">tRNA processing</keyword>
<keyword evidence="6" id="KW-0547">Nucleotide-binding</keyword>
<dbReference type="InterPro" id="IPR002646">
    <property type="entry name" value="PolA_pol_head_dom"/>
</dbReference>
<sequence>MSAEETLRALSAQEAPHFGWASSPRVRKVVAALEAARPGSARFVGGCVRDSIMGLAPKDVDVATTLKPDEVIAALEKARLRYAPTGLAHGTVTAICERKPVEITTLRADVSTDGRRATVAFTEDWGVDARRRDFRLNAIYLTTDGRLFDPVGGLADAKAGKVRFIGDPHARIREDYLRILRFFRFTARFAEAFDAEGLAACEAERAGLAILSRERAGDEMSKILALPRAAFAVEAMAKAGVLAAVWPAPADLVALAALKRLAPDAPAPLALAALWGEGGDGIDAALRLSNADARRRKTALAAARAITLDMSERNARACLHRFGEAAFRAGALLVAARAGGGEEARRRLDAFLALRPPPAFPFTGKDVVRRGVPPGPDVAKVLRETEEAWIAEDFPPRERLERILADKAAQARAG</sequence>
<comment type="similarity">
    <text evidence="8">Belongs to the tRNA nucleotidyltransferase/poly(A) polymerase family.</text>
</comment>
<dbReference type="EMBL" id="FZQA01000003">
    <property type="protein sequence ID" value="SNT73166.1"/>
    <property type="molecule type" value="Genomic_DNA"/>
</dbReference>
<evidence type="ECO:0000256" key="2">
    <source>
        <dbReference type="ARBA" id="ARBA00022679"/>
    </source>
</evidence>
<dbReference type="AlphaFoldDB" id="A0A239PTD1"/>
<keyword evidence="4" id="KW-0548">Nucleotidyltransferase</keyword>
<evidence type="ECO:0000256" key="1">
    <source>
        <dbReference type="ARBA" id="ARBA00001946"/>
    </source>
</evidence>
<feature type="domain" description="tRNA nucleotidyltransferase/poly(A) polymerase RNA and SrmB- binding" evidence="10">
    <location>
        <begin position="196"/>
        <end position="248"/>
    </location>
</feature>
<dbReference type="PANTHER" id="PTHR46173">
    <property type="entry name" value="CCA TRNA NUCLEOTIDYLTRANSFERASE 1, MITOCHONDRIAL"/>
    <property type="match status" value="1"/>
</dbReference>
<keyword evidence="7" id="KW-0460">Magnesium</keyword>
<evidence type="ECO:0000259" key="10">
    <source>
        <dbReference type="Pfam" id="PF12627"/>
    </source>
</evidence>
<dbReference type="Gene3D" id="1.10.3090.10">
    <property type="entry name" value="cca-adding enzyme, domain 2"/>
    <property type="match status" value="1"/>
</dbReference>
<dbReference type="InterPro" id="IPR043519">
    <property type="entry name" value="NT_sf"/>
</dbReference>
<gene>
    <name evidence="11" type="ORF">SAMN06297382_1563</name>
</gene>
<dbReference type="InterPro" id="IPR032828">
    <property type="entry name" value="PolyA_RNA-bd"/>
</dbReference>
<dbReference type="Pfam" id="PF12627">
    <property type="entry name" value="PolyA_pol_RNAbd"/>
    <property type="match status" value="1"/>
</dbReference>
<dbReference type="Gene3D" id="3.30.460.10">
    <property type="entry name" value="Beta Polymerase, domain 2"/>
    <property type="match status" value="1"/>
</dbReference>
<dbReference type="GO" id="GO:0000049">
    <property type="term" value="F:tRNA binding"/>
    <property type="evidence" value="ECO:0007669"/>
    <property type="project" value="TreeGrafter"/>
</dbReference>
<comment type="cofactor">
    <cofactor evidence="1">
        <name>Mg(2+)</name>
        <dbReference type="ChEBI" id="CHEBI:18420"/>
    </cofactor>
</comment>
<protein>
    <submittedName>
        <fullName evidence="11">Poly(A) polymerase</fullName>
    </submittedName>
</protein>
<keyword evidence="2 8" id="KW-0808">Transferase</keyword>
<evidence type="ECO:0000313" key="11">
    <source>
        <dbReference type="EMBL" id="SNT73166.1"/>
    </source>
</evidence>
<feature type="domain" description="Poly A polymerase head" evidence="9">
    <location>
        <begin position="41"/>
        <end position="163"/>
    </location>
</feature>
<proteinExistence type="inferred from homology"/>
<dbReference type="SUPFAM" id="SSF81301">
    <property type="entry name" value="Nucleotidyltransferase"/>
    <property type="match status" value="1"/>
</dbReference>
<keyword evidence="5" id="KW-0479">Metal-binding</keyword>
<reference evidence="11 12" key="1">
    <citation type="submission" date="2017-07" db="EMBL/GenBank/DDBJ databases">
        <authorList>
            <person name="Sun Z.S."/>
            <person name="Albrecht U."/>
            <person name="Echele G."/>
            <person name="Lee C.C."/>
        </authorList>
    </citation>
    <scope>NUCLEOTIDE SEQUENCE [LARGE SCALE GENOMIC DNA]</scope>
    <source>
        <strain evidence="11 12">CGMCC 1.12710</strain>
    </source>
</reference>
<dbReference type="OrthoDB" id="9805698at2"/>
<dbReference type="GO" id="GO:0016779">
    <property type="term" value="F:nucleotidyltransferase activity"/>
    <property type="evidence" value="ECO:0007669"/>
    <property type="project" value="UniProtKB-KW"/>
</dbReference>
<evidence type="ECO:0000256" key="3">
    <source>
        <dbReference type="ARBA" id="ARBA00022694"/>
    </source>
</evidence>
<dbReference type="PANTHER" id="PTHR46173:SF1">
    <property type="entry name" value="CCA TRNA NUCLEOTIDYLTRANSFERASE 1, MITOCHONDRIAL"/>
    <property type="match status" value="1"/>
</dbReference>
<dbReference type="InterPro" id="IPR050264">
    <property type="entry name" value="Bact_CCA-adding_enz_type3_sf"/>
</dbReference>
<evidence type="ECO:0000256" key="6">
    <source>
        <dbReference type="ARBA" id="ARBA00022741"/>
    </source>
</evidence>
<dbReference type="Proteomes" id="UP000198346">
    <property type="component" value="Unassembled WGS sequence"/>
</dbReference>
<evidence type="ECO:0000259" key="9">
    <source>
        <dbReference type="Pfam" id="PF01743"/>
    </source>
</evidence>
<keyword evidence="12" id="KW-1185">Reference proteome</keyword>
<organism evidence="11 12">
    <name type="scientific">Amphiplicatus metriothermophilus</name>
    <dbReference type="NCBI Taxonomy" id="1519374"/>
    <lineage>
        <taxon>Bacteria</taxon>
        <taxon>Pseudomonadati</taxon>
        <taxon>Pseudomonadota</taxon>
        <taxon>Alphaproteobacteria</taxon>
        <taxon>Parvularculales</taxon>
        <taxon>Parvularculaceae</taxon>
        <taxon>Amphiplicatus</taxon>
    </lineage>
</organism>
<evidence type="ECO:0000256" key="5">
    <source>
        <dbReference type="ARBA" id="ARBA00022723"/>
    </source>
</evidence>
<name>A0A239PTD1_9PROT</name>
<evidence type="ECO:0000256" key="8">
    <source>
        <dbReference type="RuleBase" id="RU003953"/>
    </source>
</evidence>
<accession>A0A239PTD1</accession>
<evidence type="ECO:0000256" key="4">
    <source>
        <dbReference type="ARBA" id="ARBA00022695"/>
    </source>
</evidence>
<dbReference type="GO" id="GO:0008033">
    <property type="term" value="P:tRNA processing"/>
    <property type="evidence" value="ECO:0007669"/>
    <property type="project" value="UniProtKB-KW"/>
</dbReference>
<dbReference type="Pfam" id="PF01743">
    <property type="entry name" value="PolyA_pol"/>
    <property type="match status" value="1"/>
</dbReference>
<evidence type="ECO:0000313" key="12">
    <source>
        <dbReference type="Proteomes" id="UP000198346"/>
    </source>
</evidence>
<dbReference type="SUPFAM" id="SSF81891">
    <property type="entry name" value="Poly A polymerase C-terminal region-like"/>
    <property type="match status" value="1"/>
</dbReference>
<dbReference type="CDD" id="cd05398">
    <property type="entry name" value="NT_ClassII-CCAase"/>
    <property type="match status" value="1"/>
</dbReference>
<keyword evidence="8" id="KW-0694">RNA-binding</keyword>
<dbReference type="GO" id="GO:0046872">
    <property type="term" value="F:metal ion binding"/>
    <property type="evidence" value="ECO:0007669"/>
    <property type="project" value="UniProtKB-KW"/>
</dbReference>
<dbReference type="RefSeq" id="WP_089412053.1">
    <property type="nucleotide sequence ID" value="NZ_FZQA01000003.1"/>
</dbReference>
<evidence type="ECO:0000256" key="7">
    <source>
        <dbReference type="ARBA" id="ARBA00022842"/>
    </source>
</evidence>